<comment type="pathway">
    <text evidence="3 8">Glycan biosynthesis; glycogen biosynthesis.</text>
</comment>
<organism evidence="11">
    <name type="scientific">Leptospirillum ferriphilum</name>
    <dbReference type="NCBI Taxonomy" id="178606"/>
    <lineage>
        <taxon>Bacteria</taxon>
        <taxon>Pseudomonadati</taxon>
        <taxon>Nitrospirota</taxon>
        <taxon>Nitrospiria</taxon>
        <taxon>Nitrospirales</taxon>
        <taxon>Nitrospiraceae</taxon>
        <taxon>Leptospirillum</taxon>
    </lineage>
</organism>
<dbReference type="UniPathway" id="UPA00164"/>
<keyword evidence="6 8" id="KW-0808">Transferase</keyword>
<dbReference type="EMBL" id="DTMM01000203">
    <property type="protein sequence ID" value="HFT94150.1"/>
    <property type="molecule type" value="Genomic_DNA"/>
</dbReference>
<dbReference type="PANTHER" id="PTHR45825:SF11">
    <property type="entry name" value="ALPHA AMYLASE DOMAIN-CONTAINING PROTEIN"/>
    <property type="match status" value="1"/>
</dbReference>
<keyword evidence="7 8" id="KW-0320">Glycogen biosynthesis</keyword>
<comment type="similarity">
    <text evidence="4 8">Belongs to the glycosyltransferase 1 family. Bacterial/plant glycogen synthase subfamily.</text>
</comment>
<evidence type="ECO:0000256" key="6">
    <source>
        <dbReference type="ARBA" id="ARBA00022679"/>
    </source>
</evidence>
<evidence type="ECO:0000259" key="9">
    <source>
        <dbReference type="Pfam" id="PF00534"/>
    </source>
</evidence>
<dbReference type="GO" id="GO:0005978">
    <property type="term" value="P:glycogen biosynthetic process"/>
    <property type="evidence" value="ECO:0007669"/>
    <property type="project" value="UniProtKB-UniRule"/>
</dbReference>
<dbReference type="InterPro" id="IPR011835">
    <property type="entry name" value="GS/SS"/>
</dbReference>
<keyword evidence="5 8" id="KW-0328">Glycosyltransferase</keyword>
<feature type="domain" description="Glycosyl transferase family 1" evidence="9">
    <location>
        <begin position="301"/>
        <end position="438"/>
    </location>
</feature>
<accession>A0A7C3QT00</accession>
<dbReference type="EC" id="2.4.1.21" evidence="8"/>
<evidence type="ECO:0000256" key="8">
    <source>
        <dbReference type="HAMAP-Rule" id="MF_00484"/>
    </source>
</evidence>
<dbReference type="AlphaFoldDB" id="A0A7C3QT00"/>
<dbReference type="Pfam" id="PF00534">
    <property type="entry name" value="Glycos_transf_1"/>
    <property type="match status" value="1"/>
</dbReference>
<evidence type="ECO:0000256" key="5">
    <source>
        <dbReference type="ARBA" id="ARBA00022676"/>
    </source>
</evidence>
<evidence type="ECO:0000259" key="10">
    <source>
        <dbReference type="Pfam" id="PF08323"/>
    </source>
</evidence>
<evidence type="ECO:0000313" key="11">
    <source>
        <dbReference type="EMBL" id="HFT94150.1"/>
    </source>
</evidence>
<feature type="domain" description="Starch synthase catalytic" evidence="10">
    <location>
        <begin position="2"/>
        <end position="242"/>
    </location>
</feature>
<protein>
    <recommendedName>
        <fullName evidence="8">Glycogen synthase</fullName>
        <ecNumber evidence="8">2.4.1.21</ecNumber>
    </recommendedName>
    <alternativeName>
        <fullName evidence="8">Starch [bacterial glycogen] synthase</fullName>
    </alternativeName>
</protein>
<dbReference type="NCBIfam" id="TIGR02095">
    <property type="entry name" value="glgA"/>
    <property type="match status" value="1"/>
</dbReference>
<name>A0A7C3QT00_9BACT</name>
<comment type="catalytic activity">
    <reaction evidence="1 8">
        <text>[(1-&gt;4)-alpha-D-glucosyl](n) + ADP-alpha-D-glucose = [(1-&gt;4)-alpha-D-glucosyl](n+1) + ADP + H(+)</text>
        <dbReference type="Rhea" id="RHEA:18189"/>
        <dbReference type="Rhea" id="RHEA-COMP:9584"/>
        <dbReference type="Rhea" id="RHEA-COMP:9587"/>
        <dbReference type="ChEBI" id="CHEBI:15378"/>
        <dbReference type="ChEBI" id="CHEBI:15444"/>
        <dbReference type="ChEBI" id="CHEBI:57498"/>
        <dbReference type="ChEBI" id="CHEBI:456216"/>
        <dbReference type="EC" id="2.4.1.21"/>
    </reaction>
</comment>
<evidence type="ECO:0000256" key="4">
    <source>
        <dbReference type="ARBA" id="ARBA00010281"/>
    </source>
</evidence>
<evidence type="ECO:0000256" key="7">
    <source>
        <dbReference type="ARBA" id="ARBA00023056"/>
    </source>
</evidence>
<gene>
    <name evidence="8" type="primary">glgA</name>
    <name evidence="11" type="ORF">ENX03_09530</name>
</gene>
<comment type="function">
    <text evidence="2 8">Synthesizes alpha-1,4-glucan chains using ADP-glucose.</text>
</comment>
<dbReference type="InterPro" id="IPR013534">
    <property type="entry name" value="Starch_synth_cat_dom"/>
</dbReference>
<dbReference type="SUPFAM" id="SSF53756">
    <property type="entry name" value="UDP-Glycosyltransferase/glycogen phosphorylase"/>
    <property type="match status" value="1"/>
</dbReference>
<dbReference type="Gene3D" id="3.40.50.2000">
    <property type="entry name" value="Glycogen Phosphorylase B"/>
    <property type="match status" value="2"/>
</dbReference>
<dbReference type="InterPro" id="IPR001296">
    <property type="entry name" value="Glyco_trans_1"/>
</dbReference>
<evidence type="ECO:0000256" key="1">
    <source>
        <dbReference type="ARBA" id="ARBA00001478"/>
    </source>
</evidence>
<proteinExistence type="inferred from homology"/>
<dbReference type="GO" id="GO:0009011">
    <property type="term" value="F:alpha-1,4-glucan glucosyltransferase (ADP-glucose donor) activity"/>
    <property type="evidence" value="ECO:0007669"/>
    <property type="project" value="UniProtKB-UniRule"/>
</dbReference>
<evidence type="ECO:0000256" key="3">
    <source>
        <dbReference type="ARBA" id="ARBA00004964"/>
    </source>
</evidence>
<dbReference type="HAMAP" id="MF_00484">
    <property type="entry name" value="Glycogen_synth"/>
    <property type="match status" value="1"/>
</dbReference>
<evidence type="ECO:0000256" key="2">
    <source>
        <dbReference type="ARBA" id="ARBA00002764"/>
    </source>
</evidence>
<sequence length="488" mass="54233">MKILFLSSEVSPFSKSGGLADVAGALPEAIMSIVPDHQVDLRVVTTAFGGIRRLDGITLKKDINFELPDGMGKTEVFIAQTAGGVPVTFLNPGNLFERPGLYGENGLDYPDNFERFLLWSYAVRGWMKDEDFFPDIVHGNDWQTGLFMALMEYWRVTDKAWETVASLFTIHNLAYKGLFPIEKLPLTGLPPSYAHFSRLEFYGKMAFIKGGICCSEMLSTVSPSYREEVLEEPLGEGLSGALVKRKEQFVGILNGIDDALWNPENDPFLRTRYSRHDLSGKADSKKELLKAFGLDPTFSGPLFGMVTRLTGQKGVDLALDGVEKLLETGVDFRLVILGSGESLLEEKTIRLSRSFRQKVGVRIGFDDPLAHRIIAGSDFFLMPSRFEPCGLSQMYAMRYGTIPVVNPTGGLKDTVNPSEAGIWLDDLSEAGVMAGIHKAIGLFQDKIRLKKQIVNAMRKKNSWKARAGDYMETYRKAIGIRRKITGLS</sequence>
<dbReference type="Pfam" id="PF08323">
    <property type="entry name" value="Glyco_transf_5"/>
    <property type="match status" value="1"/>
</dbReference>
<dbReference type="CDD" id="cd03791">
    <property type="entry name" value="GT5_Glycogen_synthase_DULL1-like"/>
    <property type="match status" value="1"/>
</dbReference>
<dbReference type="GO" id="GO:0004373">
    <property type="term" value="F:alpha-1,4-glucan glucosyltransferase (UDP-glucose donor) activity"/>
    <property type="evidence" value="ECO:0007669"/>
    <property type="project" value="InterPro"/>
</dbReference>
<reference evidence="11" key="1">
    <citation type="journal article" date="2020" name="mSystems">
        <title>Genome- and Community-Level Interaction Insights into Carbon Utilization and Element Cycling Functions of Hydrothermarchaeota in Hydrothermal Sediment.</title>
        <authorList>
            <person name="Zhou Z."/>
            <person name="Liu Y."/>
            <person name="Xu W."/>
            <person name="Pan J."/>
            <person name="Luo Z.H."/>
            <person name="Li M."/>
        </authorList>
    </citation>
    <scope>NUCLEOTIDE SEQUENCE [LARGE SCALE GENOMIC DNA]</scope>
    <source>
        <strain evidence="11">SpSt-902</strain>
    </source>
</reference>
<comment type="caution">
    <text evidence="11">The sequence shown here is derived from an EMBL/GenBank/DDBJ whole genome shotgun (WGS) entry which is preliminary data.</text>
</comment>
<dbReference type="PANTHER" id="PTHR45825">
    <property type="entry name" value="GRANULE-BOUND STARCH SYNTHASE 1, CHLOROPLASTIC/AMYLOPLASTIC"/>
    <property type="match status" value="1"/>
</dbReference>
<feature type="binding site" evidence="8">
    <location>
        <position position="15"/>
    </location>
    <ligand>
        <name>ADP-alpha-D-glucose</name>
        <dbReference type="ChEBI" id="CHEBI:57498"/>
    </ligand>
</feature>